<feature type="domain" description="Protein kinase" evidence="9">
    <location>
        <begin position="19"/>
        <end position="281"/>
    </location>
</feature>
<evidence type="ECO:0000256" key="7">
    <source>
        <dbReference type="PROSITE-ProRule" id="PRU10141"/>
    </source>
</evidence>
<dbReference type="Pfam" id="PF00069">
    <property type="entry name" value="Pkinase"/>
    <property type="match status" value="1"/>
</dbReference>
<keyword evidence="4 7" id="KW-0547">Nucleotide-binding</keyword>
<organism evidence="10">
    <name type="scientific">Cacopsylla melanoneura</name>
    <dbReference type="NCBI Taxonomy" id="428564"/>
    <lineage>
        <taxon>Eukaryota</taxon>
        <taxon>Metazoa</taxon>
        <taxon>Ecdysozoa</taxon>
        <taxon>Arthropoda</taxon>
        <taxon>Hexapoda</taxon>
        <taxon>Insecta</taxon>
        <taxon>Pterygota</taxon>
        <taxon>Neoptera</taxon>
        <taxon>Paraneoptera</taxon>
        <taxon>Hemiptera</taxon>
        <taxon>Sternorrhyncha</taxon>
        <taxon>Psylloidea</taxon>
        <taxon>Psyllidae</taxon>
        <taxon>Psyllinae</taxon>
        <taxon>Cacopsylla</taxon>
    </lineage>
</organism>
<dbReference type="SMART" id="SM00220">
    <property type="entry name" value="S_TKc"/>
    <property type="match status" value="1"/>
</dbReference>
<dbReference type="InterPro" id="IPR008271">
    <property type="entry name" value="Ser/Thr_kinase_AS"/>
</dbReference>
<feature type="binding site" evidence="7">
    <location>
        <position position="48"/>
    </location>
    <ligand>
        <name>ATP</name>
        <dbReference type="ChEBI" id="CHEBI:30616"/>
    </ligand>
</feature>
<dbReference type="EC" id="2.7.11.1" evidence="2"/>
<accession>A0A8D8TWL4</accession>
<evidence type="ECO:0000313" key="10">
    <source>
        <dbReference type="EMBL" id="CAG6693532.1"/>
    </source>
</evidence>
<dbReference type="InterPro" id="IPR017441">
    <property type="entry name" value="Protein_kinase_ATP_BS"/>
</dbReference>
<evidence type="ECO:0000259" key="9">
    <source>
        <dbReference type="PROSITE" id="PS50011"/>
    </source>
</evidence>
<dbReference type="EMBL" id="HBUF01339047">
    <property type="protein sequence ID" value="CAG6699503.1"/>
    <property type="molecule type" value="Transcribed_RNA"/>
</dbReference>
<proteinExistence type="inferred from homology"/>
<dbReference type="PANTHER" id="PTHR43671">
    <property type="entry name" value="SERINE/THREONINE-PROTEIN KINASE NEK"/>
    <property type="match status" value="1"/>
</dbReference>
<dbReference type="EMBL" id="HBUF01339045">
    <property type="protein sequence ID" value="CAG6699492.1"/>
    <property type="molecule type" value="Transcribed_RNA"/>
</dbReference>
<evidence type="ECO:0000256" key="1">
    <source>
        <dbReference type="ARBA" id="ARBA00010886"/>
    </source>
</evidence>
<dbReference type="EMBL" id="HBUF01339049">
    <property type="protein sequence ID" value="CAG6699515.1"/>
    <property type="molecule type" value="Transcribed_RNA"/>
</dbReference>
<dbReference type="PIRSF" id="PIRSF000654">
    <property type="entry name" value="Integrin-linked_kinase"/>
    <property type="match status" value="1"/>
</dbReference>
<evidence type="ECO:0000256" key="8">
    <source>
        <dbReference type="RuleBase" id="RU000304"/>
    </source>
</evidence>
<dbReference type="GO" id="GO:0004674">
    <property type="term" value="F:protein serine/threonine kinase activity"/>
    <property type="evidence" value="ECO:0007669"/>
    <property type="project" value="UniProtKB-KW"/>
</dbReference>
<dbReference type="EMBL" id="HBUF01339051">
    <property type="protein sequence ID" value="CAG6699527.1"/>
    <property type="molecule type" value="Transcribed_RNA"/>
</dbReference>
<keyword evidence="3" id="KW-0808">Transferase</keyword>
<dbReference type="EMBL" id="HBUF01313207">
    <property type="protein sequence ID" value="CAG6693533.1"/>
    <property type="molecule type" value="Transcribed_RNA"/>
</dbReference>
<dbReference type="EMBL" id="HBUF01313206">
    <property type="protein sequence ID" value="CAG6693532.1"/>
    <property type="molecule type" value="Transcribed_RNA"/>
</dbReference>
<dbReference type="AlphaFoldDB" id="A0A8D8TWL4"/>
<evidence type="ECO:0000256" key="4">
    <source>
        <dbReference type="ARBA" id="ARBA00022741"/>
    </source>
</evidence>
<dbReference type="PROSITE" id="PS00108">
    <property type="entry name" value="PROTEIN_KINASE_ST"/>
    <property type="match status" value="1"/>
</dbReference>
<dbReference type="EMBL" id="HBUF01636155">
    <property type="protein sequence ID" value="CAG6784156.1"/>
    <property type="molecule type" value="Transcribed_RNA"/>
</dbReference>
<evidence type="ECO:0000256" key="3">
    <source>
        <dbReference type="ARBA" id="ARBA00022679"/>
    </source>
</evidence>
<dbReference type="InterPro" id="IPR050660">
    <property type="entry name" value="NEK_Ser/Thr_kinase"/>
</dbReference>
<evidence type="ECO:0000256" key="5">
    <source>
        <dbReference type="ARBA" id="ARBA00022777"/>
    </source>
</evidence>
<dbReference type="PANTHER" id="PTHR43671:SF13">
    <property type="entry name" value="SERINE_THREONINE-PROTEIN KINASE NEK2"/>
    <property type="match status" value="1"/>
</dbReference>
<dbReference type="EMBL" id="HBUF01636149">
    <property type="protein sequence ID" value="CAG6784140.1"/>
    <property type="molecule type" value="Transcribed_RNA"/>
</dbReference>
<protein>
    <recommendedName>
        <fullName evidence="2">non-specific serine/threonine protein kinase</fullName>
        <ecNumber evidence="2">2.7.11.1</ecNumber>
    </recommendedName>
</protein>
<dbReference type="InterPro" id="IPR000719">
    <property type="entry name" value="Prot_kinase_dom"/>
</dbReference>
<dbReference type="EMBL" id="HBUF01339048">
    <property type="protein sequence ID" value="CAG6699509.1"/>
    <property type="molecule type" value="Transcribed_RNA"/>
</dbReference>
<reference evidence="10" key="1">
    <citation type="submission" date="2021-05" db="EMBL/GenBank/DDBJ databases">
        <authorList>
            <person name="Alioto T."/>
            <person name="Alioto T."/>
            <person name="Gomez Garrido J."/>
        </authorList>
    </citation>
    <scope>NUCLEOTIDE SEQUENCE</scope>
</reference>
<dbReference type="EMBL" id="HBUF01313209">
    <property type="protein sequence ID" value="CAG6693535.1"/>
    <property type="molecule type" value="Transcribed_RNA"/>
</dbReference>
<dbReference type="EMBL" id="HBUF01313208">
    <property type="protein sequence ID" value="CAG6693534.1"/>
    <property type="molecule type" value="Transcribed_RNA"/>
</dbReference>
<dbReference type="Gene3D" id="1.10.510.10">
    <property type="entry name" value="Transferase(Phosphotransferase) domain 1"/>
    <property type="match status" value="1"/>
</dbReference>
<comment type="similarity">
    <text evidence="1">Belongs to the protein kinase superfamily. NEK Ser/Thr protein kinase family. NIMA subfamily.</text>
</comment>
<name>A0A8D8TWL4_9HEMI</name>
<dbReference type="SUPFAM" id="SSF56112">
    <property type="entry name" value="Protein kinase-like (PK-like)"/>
    <property type="match status" value="1"/>
</dbReference>
<dbReference type="PROSITE" id="PS00107">
    <property type="entry name" value="PROTEIN_KINASE_ATP"/>
    <property type="match status" value="1"/>
</dbReference>
<keyword evidence="5 10" id="KW-0418">Kinase</keyword>
<evidence type="ECO:0000256" key="2">
    <source>
        <dbReference type="ARBA" id="ARBA00012513"/>
    </source>
</evidence>
<dbReference type="GO" id="GO:0005524">
    <property type="term" value="F:ATP binding"/>
    <property type="evidence" value="ECO:0007669"/>
    <property type="project" value="UniProtKB-UniRule"/>
</dbReference>
<evidence type="ECO:0000256" key="6">
    <source>
        <dbReference type="ARBA" id="ARBA00022840"/>
    </source>
</evidence>
<keyword evidence="8" id="KW-0723">Serine/threonine-protein kinase</keyword>
<dbReference type="EMBL" id="HBUF01121225">
    <property type="protein sequence ID" value="CAG6642185.1"/>
    <property type="molecule type" value="Transcribed_RNA"/>
</dbReference>
<dbReference type="EMBL" id="HBUF01339050">
    <property type="protein sequence ID" value="CAG6699521.1"/>
    <property type="molecule type" value="Transcribed_RNA"/>
</dbReference>
<dbReference type="PROSITE" id="PS50011">
    <property type="entry name" value="PROTEIN_KINASE_DOM"/>
    <property type="match status" value="1"/>
</dbReference>
<keyword evidence="6 7" id="KW-0067">ATP-binding</keyword>
<dbReference type="InterPro" id="IPR011009">
    <property type="entry name" value="Kinase-like_dom_sf"/>
</dbReference>
<sequence length="284" mass="31945">MESNGALCLPNFDHHKAAFTLDKVLGRGQFSIVHKAFDRVHERFVALKVVCLRSTQDAKTRADCIKEIQILQNLRHPNIIQLLTAYTGRHGQDLILVLELADQGDLTSVIAHFRSNGVLLNEALVLLYTGQILEAVEYVHGKRILHRDIKPSNIFIDSHNRIKLGDLGFSRLLSPRSTSADSFLGTPYYMSPERLEELKYSFPSDIWSVGCVLYEMVALQPPFFSKHISLNGLCKRIAVGLYPPLPSVDSYSSKTKEIIQSCLIPNPDLRPTIAALIHLFNKNE</sequence>